<dbReference type="EMBL" id="SSTD01001735">
    <property type="protein sequence ID" value="TYK29400.1"/>
    <property type="molecule type" value="Genomic_DNA"/>
</dbReference>
<dbReference type="Proteomes" id="UP000321393">
    <property type="component" value="Unassembled WGS sequence"/>
</dbReference>
<organism evidence="2 4">
    <name type="scientific">Cucumis melo var. makuwa</name>
    <name type="common">Oriental melon</name>
    <dbReference type="NCBI Taxonomy" id="1194695"/>
    <lineage>
        <taxon>Eukaryota</taxon>
        <taxon>Viridiplantae</taxon>
        <taxon>Streptophyta</taxon>
        <taxon>Embryophyta</taxon>
        <taxon>Tracheophyta</taxon>
        <taxon>Spermatophyta</taxon>
        <taxon>Magnoliopsida</taxon>
        <taxon>eudicotyledons</taxon>
        <taxon>Gunneridae</taxon>
        <taxon>Pentapetalae</taxon>
        <taxon>rosids</taxon>
        <taxon>fabids</taxon>
        <taxon>Cucurbitales</taxon>
        <taxon>Cucurbitaceae</taxon>
        <taxon>Benincaseae</taxon>
        <taxon>Cucumis</taxon>
    </lineage>
</organism>
<dbReference type="EMBL" id="SSTE01008862">
    <property type="protein sequence ID" value="KAA0054110.1"/>
    <property type="molecule type" value="Genomic_DNA"/>
</dbReference>
<dbReference type="Proteomes" id="UP000321947">
    <property type="component" value="Unassembled WGS sequence"/>
</dbReference>
<dbReference type="AlphaFoldDB" id="A0A5D3E1J8"/>
<evidence type="ECO:0000313" key="2">
    <source>
        <dbReference type="EMBL" id="TYK29400.1"/>
    </source>
</evidence>
<protein>
    <submittedName>
        <fullName evidence="2">Flocculation protein FLO11-like</fullName>
    </submittedName>
</protein>
<sequence length="132" mass="14385">MPFTMGLVSPIGSLVHMRVRSLLPWATSSILWALELRLLSGFLLSQQPTILASIDAVGIALRVISLSMHLFQGSHILDVSTEFDNVSDSSRARSFSNPTIGQPVVRTVLESVLCDLHRVASKSPTSPFDPQD</sequence>
<proteinExistence type="predicted"/>
<accession>A0A5D3E1J8</accession>
<comment type="caution">
    <text evidence="2">The sequence shown here is derived from an EMBL/GenBank/DDBJ whole genome shotgun (WGS) entry which is preliminary data.</text>
</comment>
<evidence type="ECO:0000313" key="4">
    <source>
        <dbReference type="Proteomes" id="UP000321947"/>
    </source>
</evidence>
<evidence type="ECO:0000313" key="1">
    <source>
        <dbReference type="EMBL" id="KAA0054110.1"/>
    </source>
</evidence>
<evidence type="ECO:0000313" key="3">
    <source>
        <dbReference type="Proteomes" id="UP000321393"/>
    </source>
</evidence>
<reference evidence="3 4" key="1">
    <citation type="submission" date="2019-08" db="EMBL/GenBank/DDBJ databases">
        <title>Draft genome sequences of two oriental melons (Cucumis melo L. var makuwa).</title>
        <authorList>
            <person name="Kwon S.-Y."/>
        </authorList>
    </citation>
    <scope>NUCLEOTIDE SEQUENCE [LARGE SCALE GENOMIC DNA]</scope>
    <source>
        <strain evidence="4">cv. Chang Bougi</strain>
        <strain evidence="3">cv. SW 3</strain>
        <tissue evidence="2">Leaf</tissue>
    </source>
</reference>
<gene>
    <name evidence="2" type="ORF">E5676_scaffold2277G00200</name>
    <name evidence="1" type="ORF">E6C27_scaffold131G00190</name>
</gene>
<name>A0A5D3E1J8_CUCMM</name>